<dbReference type="PANTHER" id="PTHR43420:SF47">
    <property type="entry name" value="N-ACETYLTRANSFERASE DOMAIN-CONTAINING PROTEIN"/>
    <property type="match status" value="1"/>
</dbReference>
<dbReference type="PANTHER" id="PTHR43420">
    <property type="entry name" value="ACETYLTRANSFERASE"/>
    <property type="match status" value="1"/>
</dbReference>
<protein>
    <submittedName>
        <fullName evidence="4">GNAT family N-acetyltransferase</fullName>
    </submittedName>
</protein>
<dbReference type="OrthoDB" id="9799092at2"/>
<dbReference type="AlphaFoldDB" id="A0A1J6W1E5"/>
<dbReference type="Pfam" id="PF13420">
    <property type="entry name" value="Acetyltransf_4"/>
    <property type="match status" value="1"/>
</dbReference>
<feature type="domain" description="N-acetyltransferase" evidence="3">
    <location>
        <begin position="1"/>
        <end position="167"/>
    </location>
</feature>
<dbReference type="InterPro" id="IPR016181">
    <property type="entry name" value="Acyl_CoA_acyltransferase"/>
</dbReference>
<keyword evidence="2" id="KW-0012">Acyltransferase</keyword>
<dbReference type="SUPFAM" id="SSF55729">
    <property type="entry name" value="Acyl-CoA N-acyltransferases (Nat)"/>
    <property type="match status" value="1"/>
</dbReference>
<keyword evidence="1 4" id="KW-0808">Transferase</keyword>
<reference evidence="4 5" key="1">
    <citation type="submission" date="2016-09" db="EMBL/GenBank/DDBJ databases">
        <title>Bacillus aquimaris SAMM genome sequence reveals colonization and biosurfactant production capacities.</title>
        <authorList>
            <person name="Waghmode S.R."/>
            <person name="Suryavanshi M.V."/>
        </authorList>
    </citation>
    <scope>NUCLEOTIDE SEQUENCE [LARGE SCALE GENOMIC DNA]</scope>
    <source>
        <strain evidence="4 5">SAMM</strain>
    </source>
</reference>
<evidence type="ECO:0000259" key="3">
    <source>
        <dbReference type="PROSITE" id="PS51186"/>
    </source>
</evidence>
<accession>A0A1J6W1E5</accession>
<comment type="caution">
    <text evidence="4">The sequence shown here is derived from an EMBL/GenBank/DDBJ whole genome shotgun (WGS) entry which is preliminary data.</text>
</comment>
<dbReference type="CDD" id="cd04301">
    <property type="entry name" value="NAT_SF"/>
    <property type="match status" value="1"/>
</dbReference>
<dbReference type="EMBL" id="MINN01000074">
    <property type="protein sequence ID" value="OIU71950.1"/>
    <property type="molecule type" value="Genomic_DNA"/>
</dbReference>
<dbReference type="Gene3D" id="3.40.630.30">
    <property type="match status" value="1"/>
</dbReference>
<dbReference type="Proteomes" id="UP000182062">
    <property type="component" value="Unassembled WGS sequence"/>
</dbReference>
<dbReference type="InterPro" id="IPR050680">
    <property type="entry name" value="YpeA/RimI_acetyltransf"/>
</dbReference>
<dbReference type="GO" id="GO:0016747">
    <property type="term" value="F:acyltransferase activity, transferring groups other than amino-acyl groups"/>
    <property type="evidence" value="ECO:0007669"/>
    <property type="project" value="InterPro"/>
</dbReference>
<dbReference type="InterPro" id="IPR000182">
    <property type="entry name" value="GNAT_dom"/>
</dbReference>
<evidence type="ECO:0000256" key="1">
    <source>
        <dbReference type="ARBA" id="ARBA00022679"/>
    </source>
</evidence>
<evidence type="ECO:0000256" key="2">
    <source>
        <dbReference type="ARBA" id="ARBA00023315"/>
    </source>
</evidence>
<keyword evidence="5" id="KW-1185">Reference proteome</keyword>
<proteinExistence type="predicted"/>
<name>A0A1J6W1E5_9BACI</name>
<gene>
    <name evidence="4" type="ORF">BHE18_04710</name>
</gene>
<evidence type="ECO:0000313" key="4">
    <source>
        <dbReference type="EMBL" id="OIU71950.1"/>
    </source>
</evidence>
<dbReference type="RefSeq" id="WP_071617615.1">
    <property type="nucleotide sequence ID" value="NZ_MINN01000074.1"/>
</dbReference>
<dbReference type="PROSITE" id="PS51186">
    <property type="entry name" value="GNAT"/>
    <property type="match status" value="1"/>
</dbReference>
<evidence type="ECO:0000313" key="5">
    <source>
        <dbReference type="Proteomes" id="UP000182062"/>
    </source>
</evidence>
<organism evidence="4 5">
    <name type="scientific">Rossellomorea aquimaris</name>
    <dbReference type="NCBI Taxonomy" id="189382"/>
    <lineage>
        <taxon>Bacteria</taxon>
        <taxon>Bacillati</taxon>
        <taxon>Bacillota</taxon>
        <taxon>Bacilli</taxon>
        <taxon>Bacillales</taxon>
        <taxon>Bacillaceae</taxon>
        <taxon>Rossellomorea</taxon>
    </lineage>
</organism>
<sequence length="167" mass="19088">MEVLRLDRSHAEDYLRLRLEALKTNPEAFGASYEETVSRENPVEHTAARLDERKNFTFGAYIDGTLSGMLVLVPETAEKMMHKASIFGMYVTPDHRDKGIARTMIKKAILQAGKLKGIEQINLTVVTINVSAKRLYSSIGFHTYGMEKRAIKYKGEYFDEEYMVLFL</sequence>